<evidence type="ECO:0000259" key="1">
    <source>
        <dbReference type="Pfam" id="PF22530"/>
    </source>
</evidence>
<evidence type="ECO:0000313" key="2">
    <source>
        <dbReference type="EMBL" id="ARP20719.1"/>
    </source>
</evidence>
<dbReference type="GO" id="GO:0016887">
    <property type="term" value="F:ATP hydrolysis activity"/>
    <property type="evidence" value="ECO:0007669"/>
    <property type="project" value="InterPro"/>
</dbReference>
<dbReference type="InterPro" id="IPR027417">
    <property type="entry name" value="P-loop_NTPase"/>
</dbReference>
<dbReference type="EMBL" id="CP017903">
    <property type="protein sequence ID" value="ARP20719.1"/>
    <property type="molecule type" value="Genomic_DNA"/>
</dbReference>
<organism evidence="2">
    <name type="scientific">Vibrio alginolyticus</name>
    <dbReference type="NCBI Taxonomy" id="663"/>
    <lineage>
        <taxon>Bacteria</taxon>
        <taxon>Pseudomonadati</taxon>
        <taxon>Pseudomonadota</taxon>
        <taxon>Gammaproteobacteria</taxon>
        <taxon>Vibrionales</taxon>
        <taxon>Vibrionaceae</taxon>
        <taxon>Vibrio</taxon>
    </lineage>
</organism>
<proteinExistence type="inferred from homology"/>
<dbReference type="Gene3D" id="3.40.50.300">
    <property type="entry name" value="P-loop containing nucleotide triphosphate hydrolases"/>
    <property type="match status" value="1"/>
</dbReference>
<dbReference type="InterPro" id="IPR047987">
    <property type="entry name" value="Gp19-like_virus"/>
</dbReference>
<dbReference type="HAMAP" id="MF_04147">
    <property type="entry name" value="TERL_T7"/>
    <property type="match status" value="1"/>
</dbReference>
<dbReference type="NCBIfam" id="NF033889">
    <property type="entry name" value="termin_lrg_T7"/>
    <property type="match status" value="1"/>
</dbReference>
<accession>A0A1W6UCJ4</accession>
<protein>
    <recommendedName>
        <fullName evidence="1">Terminase large subunit ribonuclease H-like domain-containing protein</fullName>
    </recommendedName>
</protein>
<dbReference type="RefSeq" id="WP_062866741.1">
    <property type="nucleotide sequence ID" value="NZ_CP017890.1"/>
</dbReference>
<dbReference type="InterPro" id="IPR044271">
    <property type="entry name" value="Terminase_large_su_gp19"/>
</dbReference>
<dbReference type="AlphaFoldDB" id="A0A1W6UCJ4"/>
<sequence length="576" mass="65443">MSINAMSTDYVQQLKEDFRLFLFAVWQFLNLPPPTDIQYDIAYHLQHGGKRIIIEAYRGGGKSWITSAFVCWLLLRNPQLRIMVVSASKERADSFSQFTKRLLGDMPILQHLKPTGLARDRMDVFDVAPAKNDHSPSVKSVGITGQLTGSRADIIIADDIEVLNNSATQDARDKLSELVKEFDAIIKPLDTSRIIYLGTPQTEMSIYNTLAERGYEVRIWPALYPNAEQEAAYVFNGRSRLAPLITKRVQENPELVGHTTDPKRFSDADLMERRVSYGKAGFSLQFMLDTALSDAEKYPLKLHDLIVTNVGREKAPSSFEWCNDPDKRCKELEALGLAGDYYYRPLWTSENFMPFTGRLLTIDPSGRGKDELAYNVTYFLNGYVFLTESEGLLEGYSEKNLKTLAETAKKHQVHKVLVESNFGDGMFTQLLKPWLNRIYPVSIEEVRQTAQKEQRIIDTLEPVLMQHRLVVDAKVIERDLEATQGRVFYSLFYQMGRITAERGALKHDDRLDALAMAVAYWASVMDADAKRIEQEVRAEALEKELADFIAWASGERDEPEWGVSGLAFGETGSWFN</sequence>
<gene>
    <name evidence="2" type="ORF">K05K4_39950</name>
</gene>
<dbReference type="InterPro" id="IPR054762">
    <property type="entry name" value="Gp19_RNaseH-like"/>
</dbReference>
<dbReference type="Gene3D" id="3.30.420.240">
    <property type="match status" value="1"/>
</dbReference>
<feature type="domain" description="Terminase large subunit ribonuclease H-like" evidence="1">
    <location>
        <begin position="362"/>
        <end position="469"/>
    </location>
</feature>
<reference evidence="2" key="1">
    <citation type="submission" date="2016-10" db="EMBL/GenBank/DDBJ databases">
        <title>The High Quality Genome of Vibrio alginolyticus K01M1.</title>
        <authorList>
            <person name="Wendling C."/>
            <person name="Chibani C.M."/>
            <person name="Hertel R."/>
            <person name="Sproer C."/>
            <person name="Bunk B."/>
            <person name="Overmann J."/>
            <person name="Roth O."/>
            <person name="Liesegang H."/>
        </authorList>
    </citation>
    <scope>NUCLEOTIDE SEQUENCE</scope>
    <source>
        <strain evidence="2">K05K4</strain>
    </source>
</reference>
<dbReference type="GO" id="GO:0005524">
    <property type="term" value="F:ATP binding"/>
    <property type="evidence" value="ECO:0007669"/>
    <property type="project" value="InterPro"/>
</dbReference>
<name>A0A1W6UCJ4_VIBAL</name>
<dbReference type="Pfam" id="PF22530">
    <property type="entry name" value="Terminase-T7_RNaseH-like"/>
    <property type="match status" value="1"/>
</dbReference>
<dbReference type="SUPFAM" id="SSF52540">
    <property type="entry name" value="P-loop containing nucleoside triphosphate hydrolases"/>
    <property type="match status" value="1"/>
</dbReference>
<dbReference type="GO" id="GO:0004519">
    <property type="term" value="F:endonuclease activity"/>
    <property type="evidence" value="ECO:0007669"/>
    <property type="project" value="InterPro"/>
</dbReference>